<feature type="transmembrane region" description="Helical" evidence="1">
    <location>
        <begin position="27"/>
        <end position="45"/>
    </location>
</feature>
<name>A0A9P0F4U6_BEMTA</name>
<evidence type="ECO:0000313" key="2">
    <source>
        <dbReference type="EMBL" id="CAH0388139.1"/>
    </source>
</evidence>
<dbReference type="KEGG" id="btab:109033535"/>
<dbReference type="AlphaFoldDB" id="A0A9P0F4U6"/>
<evidence type="ECO:0000256" key="1">
    <source>
        <dbReference type="SAM" id="Phobius"/>
    </source>
</evidence>
<keyword evidence="1" id="KW-1133">Transmembrane helix</keyword>
<keyword evidence="3" id="KW-1185">Reference proteome</keyword>
<protein>
    <submittedName>
        <fullName evidence="2">Uncharacterized protein</fullName>
    </submittedName>
</protein>
<keyword evidence="1" id="KW-0812">Transmembrane</keyword>
<dbReference type="OrthoDB" id="6340939at2759"/>
<gene>
    <name evidence="2" type="ORF">BEMITA_LOCUS7077</name>
</gene>
<keyword evidence="1" id="KW-0472">Membrane</keyword>
<reference evidence="2" key="1">
    <citation type="submission" date="2021-12" db="EMBL/GenBank/DDBJ databases">
        <authorList>
            <person name="King R."/>
        </authorList>
    </citation>
    <scope>NUCLEOTIDE SEQUENCE</scope>
</reference>
<sequence length="186" mass="20655">MNFWVRSGVITFLILILSGVVKAHLHFIRLALLAAMGLIGLYLIHKLAQDWNKIRGGGGGGGRPGRVLGLFKRSAPEYTELDQMVDDSFDHLPTFESILSQDPMGCARRLVCQIAAKPTKDLQPDEKQILSVLSAEDGFGPDPARDQFKAAAALGRKKRSEFVCLKTFRKCHFTANQMLKLVRLFS</sequence>
<dbReference type="EMBL" id="OU963865">
    <property type="protein sequence ID" value="CAH0388139.1"/>
    <property type="molecule type" value="Genomic_DNA"/>
</dbReference>
<proteinExistence type="predicted"/>
<organism evidence="2 3">
    <name type="scientific">Bemisia tabaci</name>
    <name type="common">Sweetpotato whitefly</name>
    <name type="synonym">Aleurodes tabaci</name>
    <dbReference type="NCBI Taxonomy" id="7038"/>
    <lineage>
        <taxon>Eukaryota</taxon>
        <taxon>Metazoa</taxon>
        <taxon>Ecdysozoa</taxon>
        <taxon>Arthropoda</taxon>
        <taxon>Hexapoda</taxon>
        <taxon>Insecta</taxon>
        <taxon>Pterygota</taxon>
        <taxon>Neoptera</taxon>
        <taxon>Paraneoptera</taxon>
        <taxon>Hemiptera</taxon>
        <taxon>Sternorrhyncha</taxon>
        <taxon>Aleyrodoidea</taxon>
        <taxon>Aleyrodidae</taxon>
        <taxon>Aleyrodinae</taxon>
        <taxon>Bemisia</taxon>
    </lineage>
</organism>
<accession>A0A9P0F4U6</accession>
<feature type="transmembrane region" description="Helical" evidence="1">
    <location>
        <begin position="5"/>
        <end position="21"/>
    </location>
</feature>
<dbReference type="Proteomes" id="UP001152759">
    <property type="component" value="Chromosome 4"/>
</dbReference>
<evidence type="ECO:0000313" key="3">
    <source>
        <dbReference type="Proteomes" id="UP001152759"/>
    </source>
</evidence>